<name>A0A2K3DKY9_CHLRE</name>
<dbReference type="Pfam" id="PF13875">
    <property type="entry name" value="DUF4202"/>
    <property type="match status" value="1"/>
</dbReference>
<proteinExistence type="predicted"/>
<dbReference type="KEGG" id="cre:CHLRE_07g345500v5"/>
<gene>
    <name evidence="1" type="ORF">CHLRE_07g345500v5</name>
</gene>
<dbReference type="Proteomes" id="UP000006906">
    <property type="component" value="Chromosome 7"/>
</dbReference>
<organism evidence="1 2">
    <name type="scientific">Chlamydomonas reinhardtii</name>
    <name type="common">Chlamydomonas smithii</name>
    <dbReference type="NCBI Taxonomy" id="3055"/>
    <lineage>
        <taxon>Eukaryota</taxon>
        <taxon>Viridiplantae</taxon>
        <taxon>Chlorophyta</taxon>
        <taxon>core chlorophytes</taxon>
        <taxon>Chlorophyceae</taxon>
        <taxon>CS clade</taxon>
        <taxon>Chlamydomonadales</taxon>
        <taxon>Chlamydomonadaceae</taxon>
        <taxon>Chlamydomonas</taxon>
    </lineage>
</organism>
<dbReference type="Gramene" id="PNW81178">
    <property type="protein sequence ID" value="PNW81178"/>
    <property type="gene ID" value="CHLRE_07g345500v5"/>
</dbReference>
<sequence length="275" mass="29585">MLSASRQGAPAFAQRRTAPPALAGPVVVKHAAPSTGHAVRGRTCSLAATASASSASASDVAPERLRKVLEGLDALNSKDPRSVEVDGQQVPYELAYARWLTGWVLRLAADAGIEEPSEELRITARGQHVERWKVPRNSYPEGRTAYLQWREDLKKAHAATTTRLMAEAGYPEESCKRVEKLILKKALKKTEGQIVEDALCLVFLERQFAEFFPKLLEQAAAAGGDPAAAQAEADAKMVDILQKSWKKMGPLGRAAAGKLPLGEREAALVGRALAG</sequence>
<dbReference type="InParanoid" id="A0A2K3DKY9"/>
<dbReference type="PANTHER" id="PTHR41729">
    <property type="entry name" value="GLUTAMYL-TRNA SYNTHETASE"/>
    <property type="match status" value="1"/>
</dbReference>
<keyword evidence="2" id="KW-1185">Reference proteome</keyword>
<protein>
    <submittedName>
        <fullName evidence="1">Uncharacterized protein</fullName>
    </submittedName>
</protein>
<dbReference type="PaxDb" id="3055-EDP04031"/>
<dbReference type="PANTHER" id="PTHR41729:SF1">
    <property type="entry name" value="GLUTAMYL-TRNA SYNTHETASE"/>
    <property type="match status" value="1"/>
</dbReference>
<dbReference type="GeneID" id="5718136"/>
<dbReference type="InterPro" id="IPR025255">
    <property type="entry name" value="DUF4202"/>
</dbReference>
<evidence type="ECO:0000313" key="2">
    <source>
        <dbReference type="Proteomes" id="UP000006906"/>
    </source>
</evidence>
<dbReference type="RefSeq" id="XP_001692553.2">
    <property type="nucleotide sequence ID" value="XM_001692501.3"/>
</dbReference>
<dbReference type="EMBL" id="CM008968">
    <property type="protein sequence ID" value="PNW81178.1"/>
    <property type="molecule type" value="Genomic_DNA"/>
</dbReference>
<evidence type="ECO:0000313" key="1">
    <source>
        <dbReference type="EMBL" id="PNW81178.1"/>
    </source>
</evidence>
<dbReference type="OrthoDB" id="417697at2759"/>
<accession>A0A2K3DKY9</accession>
<dbReference type="AlphaFoldDB" id="A0A2K3DKY9"/>
<reference evidence="1 2" key="1">
    <citation type="journal article" date="2007" name="Science">
        <title>The Chlamydomonas genome reveals the evolution of key animal and plant functions.</title>
        <authorList>
            <person name="Merchant S.S."/>
            <person name="Prochnik S.E."/>
            <person name="Vallon O."/>
            <person name="Harris E.H."/>
            <person name="Karpowicz S.J."/>
            <person name="Witman G.B."/>
            <person name="Terry A."/>
            <person name="Salamov A."/>
            <person name="Fritz-Laylin L.K."/>
            <person name="Marechal-Drouard L."/>
            <person name="Marshall W.F."/>
            <person name="Qu L.H."/>
            <person name="Nelson D.R."/>
            <person name="Sanderfoot A.A."/>
            <person name="Spalding M.H."/>
            <person name="Kapitonov V.V."/>
            <person name="Ren Q."/>
            <person name="Ferris P."/>
            <person name="Lindquist E."/>
            <person name="Shapiro H."/>
            <person name="Lucas S.M."/>
            <person name="Grimwood J."/>
            <person name="Schmutz J."/>
            <person name="Cardol P."/>
            <person name="Cerutti H."/>
            <person name="Chanfreau G."/>
            <person name="Chen C.L."/>
            <person name="Cognat V."/>
            <person name="Croft M.T."/>
            <person name="Dent R."/>
            <person name="Dutcher S."/>
            <person name="Fernandez E."/>
            <person name="Fukuzawa H."/>
            <person name="Gonzalez-Ballester D."/>
            <person name="Gonzalez-Halphen D."/>
            <person name="Hallmann A."/>
            <person name="Hanikenne M."/>
            <person name="Hippler M."/>
            <person name="Inwood W."/>
            <person name="Jabbari K."/>
            <person name="Kalanon M."/>
            <person name="Kuras R."/>
            <person name="Lefebvre P.A."/>
            <person name="Lemaire S.D."/>
            <person name="Lobanov A.V."/>
            <person name="Lohr M."/>
            <person name="Manuell A."/>
            <person name="Meier I."/>
            <person name="Mets L."/>
            <person name="Mittag M."/>
            <person name="Mittelmeier T."/>
            <person name="Moroney J.V."/>
            <person name="Moseley J."/>
            <person name="Napoli C."/>
            <person name="Nedelcu A.M."/>
            <person name="Niyogi K."/>
            <person name="Novoselov S.V."/>
            <person name="Paulsen I.T."/>
            <person name="Pazour G."/>
            <person name="Purton S."/>
            <person name="Ral J.P."/>
            <person name="Riano-Pachon D.M."/>
            <person name="Riekhof W."/>
            <person name="Rymarquis L."/>
            <person name="Schroda M."/>
            <person name="Stern D."/>
            <person name="Umen J."/>
            <person name="Willows R."/>
            <person name="Wilson N."/>
            <person name="Zimmer S.L."/>
            <person name="Allmer J."/>
            <person name="Balk J."/>
            <person name="Bisova K."/>
            <person name="Chen C.J."/>
            <person name="Elias M."/>
            <person name="Gendler K."/>
            <person name="Hauser C."/>
            <person name="Lamb M.R."/>
            <person name="Ledford H."/>
            <person name="Long J.C."/>
            <person name="Minagawa J."/>
            <person name="Page M.D."/>
            <person name="Pan J."/>
            <person name="Pootakham W."/>
            <person name="Roje S."/>
            <person name="Rose A."/>
            <person name="Stahlberg E."/>
            <person name="Terauchi A.M."/>
            <person name="Yang P."/>
            <person name="Ball S."/>
            <person name="Bowler C."/>
            <person name="Dieckmann C.L."/>
            <person name="Gladyshev V.N."/>
            <person name="Green P."/>
            <person name="Jorgensen R."/>
            <person name="Mayfield S."/>
            <person name="Mueller-Roeber B."/>
            <person name="Rajamani S."/>
            <person name="Sayre R.T."/>
            <person name="Brokstein P."/>
            <person name="Dubchak I."/>
            <person name="Goodstein D."/>
            <person name="Hornick L."/>
            <person name="Huang Y.W."/>
            <person name="Jhaveri J."/>
            <person name="Luo Y."/>
            <person name="Martinez D."/>
            <person name="Ngau W.C."/>
            <person name="Otillar B."/>
            <person name="Poliakov A."/>
            <person name="Porter A."/>
            <person name="Szajkowski L."/>
            <person name="Werner G."/>
            <person name="Zhou K."/>
            <person name="Grigoriev I.V."/>
            <person name="Rokhsar D.S."/>
            <person name="Grossman A.R."/>
        </authorList>
    </citation>
    <scope>NUCLEOTIDE SEQUENCE [LARGE SCALE GENOMIC DNA]</scope>
    <source>
        <strain evidence="2">CC-503</strain>
    </source>
</reference>
<dbReference type="ExpressionAtlas" id="A0A2K3DKY9">
    <property type="expression patterns" value="baseline"/>
</dbReference>